<comment type="caution">
    <text evidence="2">The sequence shown here is derived from an EMBL/GenBank/DDBJ whole genome shotgun (WGS) entry which is preliminary data.</text>
</comment>
<evidence type="ECO:0000313" key="3">
    <source>
        <dbReference type="Proteomes" id="UP000231843"/>
    </source>
</evidence>
<accession>A0A2M9ZYE9</accession>
<dbReference type="EMBL" id="NPEA01000005">
    <property type="protein sequence ID" value="PJZ77102.1"/>
    <property type="molecule type" value="Genomic_DNA"/>
</dbReference>
<keyword evidence="1" id="KW-1133">Transmembrane helix</keyword>
<gene>
    <name evidence="2" type="ORF">CH365_10115</name>
</gene>
<evidence type="ECO:0000313" key="2">
    <source>
        <dbReference type="EMBL" id="PJZ77102.1"/>
    </source>
</evidence>
<dbReference type="AlphaFoldDB" id="A0A2M9ZYE9"/>
<protein>
    <submittedName>
        <fullName evidence="2">Uncharacterized protein</fullName>
    </submittedName>
</protein>
<reference evidence="2 3" key="1">
    <citation type="submission" date="2017-07" db="EMBL/GenBank/DDBJ databases">
        <title>Leptospira spp. isolated from tropical soils.</title>
        <authorList>
            <person name="Thibeaux R."/>
            <person name="Iraola G."/>
            <person name="Ferres I."/>
            <person name="Bierque E."/>
            <person name="Girault D."/>
            <person name="Soupe-Gilbert M.-E."/>
            <person name="Picardeau M."/>
            <person name="Goarant C."/>
        </authorList>
    </citation>
    <scope>NUCLEOTIDE SEQUENCE [LARGE SCALE GENOMIC DNA]</scope>
    <source>
        <strain evidence="2 3">ES4-C-A1</strain>
    </source>
</reference>
<keyword evidence="1" id="KW-0472">Membrane</keyword>
<feature type="transmembrane region" description="Helical" evidence="1">
    <location>
        <begin position="20"/>
        <end position="41"/>
    </location>
</feature>
<sequence length="61" mass="7788">MFFWVSKIGSWDIRINFYGIPTIMPVWLRAWIFIEWSYLNIKERFRLRYRFFHEFKHDSPV</sequence>
<name>A0A2M9ZYE9_9LEPT</name>
<organism evidence="2 3">
    <name type="scientific">Leptospira neocaledonica</name>
    <dbReference type="NCBI Taxonomy" id="2023192"/>
    <lineage>
        <taxon>Bacteria</taxon>
        <taxon>Pseudomonadati</taxon>
        <taxon>Spirochaetota</taxon>
        <taxon>Spirochaetia</taxon>
        <taxon>Leptospirales</taxon>
        <taxon>Leptospiraceae</taxon>
        <taxon>Leptospira</taxon>
    </lineage>
</organism>
<proteinExistence type="predicted"/>
<keyword evidence="1" id="KW-0812">Transmembrane</keyword>
<dbReference type="Proteomes" id="UP000231843">
    <property type="component" value="Unassembled WGS sequence"/>
</dbReference>
<evidence type="ECO:0000256" key="1">
    <source>
        <dbReference type="SAM" id="Phobius"/>
    </source>
</evidence>
<keyword evidence="3" id="KW-1185">Reference proteome</keyword>